<evidence type="ECO:0000256" key="2">
    <source>
        <dbReference type="ARBA" id="ARBA00023015"/>
    </source>
</evidence>
<dbReference type="RefSeq" id="XP_039127298.1">
    <property type="nucleotide sequence ID" value="XM_039271364.1"/>
</dbReference>
<evidence type="ECO:0000256" key="4">
    <source>
        <dbReference type="ARBA" id="ARBA00023163"/>
    </source>
</evidence>
<dbReference type="PANTHER" id="PTHR46684:SF16">
    <property type="entry name" value="TRANSCRIPTION FACTOR BHLH67-LIKE ISOFORM X2"/>
    <property type="match status" value="1"/>
</dbReference>
<feature type="domain" description="BHLH" evidence="6">
    <location>
        <begin position="103"/>
        <end position="154"/>
    </location>
</feature>
<dbReference type="CDD" id="cd11448">
    <property type="entry name" value="bHLH_AtFAMA_like"/>
    <property type="match status" value="1"/>
</dbReference>
<dbReference type="GO" id="GO:0003700">
    <property type="term" value="F:DNA-binding transcription factor activity"/>
    <property type="evidence" value="ECO:0007669"/>
    <property type="project" value="InterPro"/>
</dbReference>
<protein>
    <submittedName>
        <fullName evidence="8">Transcription factor bHLH94-like</fullName>
    </submittedName>
</protein>
<keyword evidence="2" id="KW-0805">Transcription regulation</keyword>
<dbReference type="PANTHER" id="PTHR46684">
    <property type="entry name" value="TRANSCRIPTION FACTOR FAMA"/>
    <property type="match status" value="1"/>
</dbReference>
<dbReference type="GO" id="GO:0010052">
    <property type="term" value="P:guard cell differentiation"/>
    <property type="evidence" value="ECO:0007669"/>
    <property type="project" value="InterPro"/>
</dbReference>
<keyword evidence="4" id="KW-0804">Transcription</keyword>
<dbReference type="InterPro" id="IPR036638">
    <property type="entry name" value="HLH_DNA-bd_sf"/>
</dbReference>
<proteinExistence type="inferred from homology"/>
<evidence type="ECO:0000256" key="3">
    <source>
        <dbReference type="ARBA" id="ARBA00023125"/>
    </source>
</evidence>
<evidence type="ECO:0000256" key="1">
    <source>
        <dbReference type="ARBA" id="ARBA00005510"/>
    </source>
</evidence>
<organism evidence="7 8">
    <name type="scientific">Dioscorea cayennensis subsp. rotundata</name>
    <name type="common">White Guinea yam</name>
    <name type="synonym">Dioscorea rotundata</name>
    <dbReference type="NCBI Taxonomy" id="55577"/>
    <lineage>
        <taxon>Eukaryota</taxon>
        <taxon>Viridiplantae</taxon>
        <taxon>Streptophyta</taxon>
        <taxon>Embryophyta</taxon>
        <taxon>Tracheophyta</taxon>
        <taxon>Spermatophyta</taxon>
        <taxon>Magnoliopsida</taxon>
        <taxon>Liliopsida</taxon>
        <taxon>Dioscoreales</taxon>
        <taxon>Dioscoreaceae</taxon>
        <taxon>Dioscorea</taxon>
    </lineage>
</organism>
<dbReference type="GO" id="GO:0045893">
    <property type="term" value="P:positive regulation of DNA-templated transcription"/>
    <property type="evidence" value="ECO:0007669"/>
    <property type="project" value="TreeGrafter"/>
</dbReference>
<evidence type="ECO:0000259" key="6">
    <source>
        <dbReference type="PROSITE" id="PS50888"/>
    </source>
</evidence>
<dbReference type="Gene3D" id="4.10.280.10">
    <property type="entry name" value="Helix-loop-helix DNA-binding domain"/>
    <property type="match status" value="1"/>
</dbReference>
<dbReference type="Proteomes" id="UP001515500">
    <property type="component" value="Chromosome 6"/>
</dbReference>
<dbReference type="AlphaFoldDB" id="A0AB40BIV5"/>
<comment type="similarity">
    <text evidence="1">Belongs to the bHLH protein family.</text>
</comment>
<evidence type="ECO:0000313" key="7">
    <source>
        <dbReference type="Proteomes" id="UP001515500"/>
    </source>
</evidence>
<feature type="region of interest" description="Disordered" evidence="5">
    <location>
        <begin position="192"/>
        <end position="216"/>
    </location>
</feature>
<name>A0AB40BIV5_DIOCR</name>
<reference evidence="8" key="1">
    <citation type="submission" date="2025-08" db="UniProtKB">
        <authorList>
            <consortium name="RefSeq"/>
        </authorList>
    </citation>
    <scope>IDENTIFICATION</scope>
</reference>
<dbReference type="InterPro" id="IPR044283">
    <property type="entry name" value="FAMA/SPEECHLESS/MUTE-like"/>
</dbReference>
<dbReference type="Pfam" id="PF00010">
    <property type="entry name" value="HLH"/>
    <property type="match status" value="1"/>
</dbReference>
<gene>
    <name evidence="8" type="primary">LOC120263454</name>
</gene>
<evidence type="ECO:0000313" key="8">
    <source>
        <dbReference type="RefSeq" id="XP_039127298.1"/>
    </source>
</evidence>
<dbReference type="GeneID" id="120263454"/>
<accession>A0AB40BIV5</accession>
<evidence type="ECO:0000256" key="5">
    <source>
        <dbReference type="SAM" id="MobiDB-lite"/>
    </source>
</evidence>
<dbReference type="InterPro" id="IPR011598">
    <property type="entry name" value="bHLH_dom"/>
</dbReference>
<keyword evidence="3" id="KW-0238">DNA-binding</keyword>
<dbReference type="GO" id="GO:0005634">
    <property type="term" value="C:nucleus"/>
    <property type="evidence" value="ECO:0007669"/>
    <property type="project" value="UniProtKB-SubCell"/>
</dbReference>
<dbReference type="SUPFAM" id="SSF47459">
    <property type="entry name" value="HLH, helix-loop-helix DNA-binding domain"/>
    <property type="match status" value="1"/>
</dbReference>
<keyword evidence="7" id="KW-1185">Reference proteome</keyword>
<dbReference type="GO" id="GO:0046983">
    <property type="term" value="F:protein dimerization activity"/>
    <property type="evidence" value="ECO:0007669"/>
    <property type="project" value="InterPro"/>
</dbReference>
<dbReference type="PROSITE" id="PS50888">
    <property type="entry name" value="BHLH"/>
    <property type="match status" value="1"/>
</dbReference>
<dbReference type="SMART" id="SM00353">
    <property type="entry name" value="HLH"/>
    <property type="match status" value="1"/>
</dbReference>
<sequence length="306" mass="34976">MALEAAVFSQELFAYTCKELLTIGGTWNEFGVIEEENMINNEVGESQEQWSGWMDELSSIVEEQNSPSPETCKKEEYFFNETSASRQRRRRARTYKNKEELENQRMTHIAVERNRRKLMNEYLAVLRSLMPPSYVQRGDQASVIGGAINYVKELEQLLQSLEAQKYMNQCSSSSCTITPFTDFFTFPQYSSSTSSSSSSSQDLLEETKKKKNSSSAMADIQVTMVENHASLKVLSRSRPKQLLKMVTGLHSLHLTIFHLNLTTFDHMTFYSFSLKVEEECPATSADEIAGVVHEMLGRIEEEQLNF</sequence>
<dbReference type="GO" id="GO:0003677">
    <property type="term" value="F:DNA binding"/>
    <property type="evidence" value="ECO:0007669"/>
    <property type="project" value="UniProtKB-KW"/>
</dbReference>